<sequence>MKEWTAKQSQQLRYKRSDLNLTRNKLCTLLKIGTHTLKKLESGECKIKQSVYIRVLEWLATDTQAINNN</sequence>
<protein>
    <recommendedName>
        <fullName evidence="3">Transcriptional regulator</fullName>
    </recommendedName>
</protein>
<accession>A0A2N5WC13</accession>
<reference evidence="2" key="1">
    <citation type="submission" date="2016-08" db="EMBL/GenBank/DDBJ databases">
        <title>Comparative genomics of Lactococcus lactis strain WFLU12 isolated from the gastrointestinal tract of wild olive flounder (Paralichythys olivaceus).</title>
        <authorList>
            <person name="Nguyen T.L."/>
            <person name="Kim D.-H."/>
        </authorList>
    </citation>
    <scope>NUCLEOTIDE SEQUENCE [LARGE SCALE GENOMIC DNA]</scope>
    <source>
        <strain evidence="2">WFLU12</strain>
    </source>
</reference>
<dbReference type="InterPro" id="IPR001387">
    <property type="entry name" value="Cro/C1-type_HTH"/>
</dbReference>
<evidence type="ECO:0000313" key="2">
    <source>
        <dbReference type="Proteomes" id="UP000234865"/>
    </source>
</evidence>
<name>A0A2N5WC13_LACLL</name>
<dbReference type="Proteomes" id="UP000234865">
    <property type="component" value="Unassembled WGS sequence"/>
</dbReference>
<dbReference type="GO" id="GO:0003677">
    <property type="term" value="F:DNA binding"/>
    <property type="evidence" value="ECO:0007669"/>
    <property type="project" value="InterPro"/>
</dbReference>
<gene>
    <name evidence="1" type="ORF">CYU10_000666</name>
</gene>
<dbReference type="SUPFAM" id="SSF47413">
    <property type="entry name" value="lambda repressor-like DNA-binding domains"/>
    <property type="match status" value="1"/>
</dbReference>
<comment type="caution">
    <text evidence="1">The sequence shown here is derived from an EMBL/GenBank/DDBJ whole genome shotgun (WGS) entry which is preliminary data.</text>
</comment>
<evidence type="ECO:0008006" key="3">
    <source>
        <dbReference type="Google" id="ProtNLM"/>
    </source>
</evidence>
<proteinExistence type="predicted"/>
<dbReference type="AlphaFoldDB" id="A0A2N5WC13"/>
<dbReference type="RefSeq" id="WP_095586573.1">
    <property type="nucleotide sequence ID" value="NZ_PKRZ01000001.1"/>
</dbReference>
<dbReference type="CDD" id="cd00093">
    <property type="entry name" value="HTH_XRE"/>
    <property type="match status" value="1"/>
</dbReference>
<evidence type="ECO:0000313" key="1">
    <source>
        <dbReference type="EMBL" id="PLW59772.1"/>
    </source>
</evidence>
<dbReference type="EMBL" id="PKRZ01000001">
    <property type="protein sequence ID" value="PLW59772.1"/>
    <property type="molecule type" value="Genomic_DNA"/>
</dbReference>
<dbReference type="Gene3D" id="1.10.260.40">
    <property type="entry name" value="lambda repressor-like DNA-binding domains"/>
    <property type="match status" value="1"/>
</dbReference>
<organism evidence="1 2">
    <name type="scientific">Lactococcus lactis subsp. lactis</name>
    <name type="common">Streptococcus lactis</name>
    <dbReference type="NCBI Taxonomy" id="1360"/>
    <lineage>
        <taxon>Bacteria</taxon>
        <taxon>Bacillati</taxon>
        <taxon>Bacillota</taxon>
        <taxon>Bacilli</taxon>
        <taxon>Lactobacillales</taxon>
        <taxon>Streptococcaceae</taxon>
        <taxon>Lactococcus</taxon>
    </lineage>
</organism>
<dbReference type="InterPro" id="IPR010982">
    <property type="entry name" value="Lambda_DNA-bd_dom_sf"/>
</dbReference>